<keyword evidence="2" id="KW-1185">Reference proteome</keyword>
<comment type="caution">
    <text evidence="1">The sequence shown here is derived from an EMBL/GenBank/DDBJ whole genome shotgun (WGS) entry which is preliminary data.</text>
</comment>
<gene>
    <name evidence="1" type="ORF">H0H81_011391</name>
</gene>
<name>A0A9P7GPI5_9AGAR</name>
<dbReference type="InterPro" id="IPR040521">
    <property type="entry name" value="KDZ"/>
</dbReference>
<dbReference type="Pfam" id="PF18758">
    <property type="entry name" value="KDZ"/>
    <property type="match status" value="1"/>
</dbReference>
<evidence type="ECO:0008006" key="3">
    <source>
        <dbReference type="Google" id="ProtNLM"/>
    </source>
</evidence>
<evidence type="ECO:0000313" key="2">
    <source>
        <dbReference type="Proteomes" id="UP000717328"/>
    </source>
</evidence>
<accession>A0A9P7GPI5</accession>
<dbReference type="PANTHER" id="PTHR33104:SF2">
    <property type="entry name" value="CXC3 LIKE CYSTEINE CLUSTER DOMAIN-CONTAINING PROTEIN"/>
    <property type="match status" value="1"/>
</dbReference>
<organism evidence="1 2">
    <name type="scientific">Sphagnurus paluster</name>
    <dbReference type="NCBI Taxonomy" id="117069"/>
    <lineage>
        <taxon>Eukaryota</taxon>
        <taxon>Fungi</taxon>
        <taxon>Dikarya</taxon>
        <taxon>Basidiomycota</taxon>
        <taxon>Agaricomycotina</taxon>
        <taxon>Agaricomycetes</taxon>
        <taxon>Agaricomycetidae</taxon>
        <taxon>Agaricales</taxon>
        <taxon>Tricholomatineae</taxon>
        <taxon>Lyophyllaceae</taxon>
        <taxon>Sphagnurus</taxon>
    </lineage>
</organism>
<dbReference type="AlphaFoldDB" id="A0A9P7GPI5"/>
<dbReference type="Proteomes" id="UP000717328">
    <property type="component" value="Unassembled WGS sequence"/>
</dbReference>
<protein>
    <recommendedName>
        <fullName evidence="3">CxC2-like cysteine cluster KDZ transposase-associated domain-containing protein</fullName>
    </recommendedName>
</protein>
<feature type="non-terminal residue" evidence="1">
    <location>
        <position position="613"/>
    </location>
</feature>
<dbReference type="EMBL" id="JABCKI010000387">
    <property type="protein sequence ID" value="KAG5650682.1"/>
    <property type="molecule type" value="Genomic_DNA"/>
</dbReference>
<evidence type="ECO:0000313" key="1">
    <source>
        <dbReference type="EMBL" id="KAG5650682.1"/>
    </source>
</evidence>
<reference evidence="1" key="1">
    <citation type="submission" date="2021-02" db="EMBL/GenBank/DDBJ databases">
        <authorList>
            <person name="Nieuwenhuis M."/>
            <person name="Van De Peppel L.J.J."/>
        </authorList>
    </citation>
    <scope>NUCLEOTIDE SEQUENCE</scope>
    <source>
        <strain evidence="1">D49</strain>
    </source>
</reference>
<dbReference type="OrthoDB" id="3257338at2759"/>
<dbReference type="PANTHER" id="PTHR33104">
    <property type="entry name" value="SI:DKEY-29D5.2"/>
    <property type="match status" value="1"/>
</dbReference>
<proteinExistence type="predicted"/>
<reference evidence="1" key="2">
    <citation type="submission" date="2021-10" db="EMBL/GenBank/DDBJ databases">
        <title>Phylogenomics reveals ancestral predisposition of the termite-cultivated fungus Termitomyces towards a domesticated lifestyle.</title>
        <authorList>
            <person name="Auxier B."/>
            <person name="Grum-Grzhimaylo A."/>
            <person name="Cardenas M.E."/>
            <person name="Lodge J.D."/>
            <person name="Laessoe T."/>
            <person name="Pedersen O."/>
            <person name="Smith M.E."/>
            <person name="Kuyper T.W."/>
            <person name="Franco-Molano E.A."/>
            <person name="Baroni T.J."/>
            <person name="Aanen D.K."/>
        </authorList>
    </citation>
    <scope>NUCLEOTIDE SEQUENCE</scope>
    <source>
        <strain evidence="1">D49</strain>
    </source>
</reference>
<sequence>DRMDEFMRTICQWRNLKMLKRTGCGHDPLGIENTKPGECAIKCPACPRPGINLLLNWEVAPEDKRYLYALFVGIDANFHLKRKIFSSEARDPSLAGRCAFFVEEAAYKKYLVKCWDNKQEKSHCVSHNVVNKPDQEARSLAASGAGTIDCSRHDFKRPLGVRDLQRGERYLNMDYMFLSSVRNSGVHMIVVSYDIICQWCLNMHQQMLSYPHHLQWQGGVLSMIFLVPKFHLPAHIEACNLLYSFNLTPGVGRTDGEAPERGWANINLVAQSTKEMGPGSHRDTLDDHFNNWNWKKITRFGPLMLKKLREAVAACKEHRDALKDFEASIPLAVIKAWRDTVEKWEKDEKCTNPYKSTVKDTFLFIYSNLNVKYHLVIPQKAARLQLAQEVEAMAGQASDDFDEDRIYLSVMIANGLVLENDQVKANTRSNVAIETATQTIEHAAARYQTCQAALVVLSRGRATPTWEATLWILLREDIQALLEGLHSDSEGRKIPSWIWTAVGVADLKNNVNPALDDTIQIEWCKSRARKMRWEEEVELLCEEMCCIVVTLDWQAQWWIEQAASMVGLGLPKQQEGMVAYVHSQASTQLALCTHLQKQWIVVPSIIEAGEKED</sequence>